<reference evidence="2" key="1">
    <citation type="submission" date="2021-04" db="EMBL/GenBank/DDBJ databases">
        <title>The genome sequence of Ideonella sp. 4Y11.</title>
        <authorList>
            <person name="Liu Y."/>
        </authorList>
    </citation>
    <scope>NUCLEOTIDE SEQUENCE</scope>
    <source>
        <strain evidence="2">4Y11</strain>
    </source>
</reference>
<dbReference type="Pfam" id="PF13424">
    <property type="entry name" value="TPR_12"/>
    <property type="match status" value="1"/>
</dbReference>
<dbReference type="SUPFAM" id="SSF48452">
    <property type="entry name" value="TPR-like"/>
    <property type="match status" value="1"/>
</dbReference>
<gene>
    <name evidence="2" type="ORF">KAK06_17545</name>
</gene>
<sequence>MLASAGDESRFWALLARGRAEDLLELEAEPVQSYAQAEQILTRWTGATTAHRLWLASSRLLTGRRVDTPEESRSRLDSLKRQLAGVDDPLLACDVKESELDILIDIGSLDEAWLVAEDWERCARALNEPFKEAWAISMFGTIASKGHGRSRVDPDEYFARALAVVGERPARTLRNALLYQRADALRLVGRWDEAADHLRASIALGREVGDEAAIAAGSAGLAEILLEQNRPAEALPWIREARAILEPRDGGFRMVNVATLLVWVYTQLKHPELPAAMALARRYDTDTSPGPHRAYLARVLAAAHASTGRFKEAYAELKRAEALDDRRRRFAAEVQNLRLQARYAAAQRDAENADLRHQSETARLALVA</sequence>
<feature type="coiled-coil region" evidence="1">
    <location>
        <begin position="320"/>
        <end position="356"/>
    </location>
</feature>
<dbReference type="Proteomes" id="UP000678374">
    <property type="component" value="Unassembled WGS sequence"/>
</dbReference>
<evidence type="ECO:0000313" key="2">
    <source>
        <dbReference type="EMBL" id="MBQ0960764.1"/>
    </source>
</evidence>
<dbReference type="EMBL" id="JAGQDE010000017">
    <property type="protein sequence ID" value="MBQ0960764.1"/>
    <property type="molecule type" value="Genomic_DNA"/>
</dbReference>
<dbReference type="InterPro" id="IPR011990">
    <property type="entry name" value="TPR-like_helical_dom_sf"/>
</dbReference>
<comment type="caution">
    <text evidence="2">The sequence shown here is derived from an EMBL/GenBank/DDBJ whole genome shotgun (WGS) entry which is preliminary data.</text>
</comment>
<keyword evidence="1" id="KW-0175">Coiled coil</keyword>
<evidence type="ECO:0000313" key="3">
    <source>
        <dbReference type="Proteomes" id="UP000678374"/>
    </source>
</evidence>
<protein>
    <submittedName>
        <fullName evidence="2">Tetratricopeptide repeat protein</fullName>
    </submittedName>
</protein>
<keyword evidence="3" id="KW-1185">Reference proteome</keyword>
<organism evidence="2 3">
    <name type="scientific">Ideonella aquatica</name>
    <dbReference type="NCBI Taxonomy" id="2824119"/>
    <lineage>
        <taxon>Bacteria</taxon>
        <taxon>Pseudomonadati</taxon>
        <taxon>Pseudomonadota</taxon>
        <taxon>Betaproteobacteria</taxon>
        <taxon>Burkholderiales</taxon>
        <taxon>Sphaerotilaceae</taxon>
        <taxon>Ideonella</taxon>
    </lineage>
</organism>
<name>A0A941BME8_9BURK</name>
<dbReference type="RefSeq" id="WP_210803440.1">
    <property type="nucleotide sequence ID" value="NZ_JAGQDE010000017.1"/>
</dbReference>
<dbReference type="AlphaFoldDB" id="A0A941BME8"/>
<proteinExistence type="predicted"/>
<evidence type="ECO:0000256" key="1">
    <source>
        <dbReference type="SAM" id="Coils"/>
    </source>
</evidence>
<dbReference type="Gene3D" id="1.25.40.10">
    <property type="entry name" value="Tetratricopeptide repeat domain"/>
    <property type="match status" value="1"/>
</dbReference>
<accession>A0A941BME8</accession>